<dbReference type="Proteomes" id="UP000278907">
    <property type="component" value="Unassembled WGS sequence"/>
</dbReference>
<gene>
    <name evidence="1" type="ORF">D7Y13_30710</name>
</gene>
<comment type="caution">
    <text evidence="1">The sequence shown here is derived from an EMBL/GenBank/DDBJ whole genome shotgun (WGS) entry which is preliminary data.</text>
</comment>
<dbReference type="RefSeq" id="WP_120583987.1">
    <property type="nucleotide sequence ID" value="NZ_RAWI01000319.1"/>
</dbReference>
<evidence type="ECO:0000313" key="1">
    <source>
        <dbReference type="EMBL" id="RKH96773.1"/>
    </source>
</evidence>
<evidence type="ECO:0000313" key="2">
    <source>
        <dbReference type="Proteomes" id="UP000278907"/>
    </source>
</evidence>
<reference evidence="1 2" key="1">
    <citation type="submission" date="2018-09" db="EMBL/GenBank/DDBJ databases">
        <authorList>
            <person name="Livingstone P.G."/>
            <person name="Whitworth D.E."/>
        </authorList>
    </citation>
    <scope>NUCLEOTIDE SEQUENCE [LARGE SCALE GENOMIC DNA]</scope>
    <source>
        <strain evidence="1 2">CA031B</strain>
    </source>
</reference>
<protein>
    <submittedName>
        <fullName evidence="1">Uncharacterized protein</fullName>
    </submittedName>
</protein>
<organism evidence="1 2">
    <name type="scientific">Corallococcus praedator</name>
    <dbReference type="NCBI Taxonomy" id="2316724"/>
    <lineage>
        <taxon>Bacteria</taxon>
        <taxon>Pseudomonadati</taxon>
        <taxon>Myxococcota</taxon>
        <taxon>Myxococcia</taxon>
        <taxon>Myxococcales</taxon>
        <taxon>Cystobacterineae</taxon>
        <taxon>Myxococcaceae</taxon>
        <taxon>Corallococcus</taxon>
    </lineage>
</organism>
<name>A0ABX9QAG3_9BACT</name>
<keyword evidence="2" id="KW-1185">Reference proteome</keyword>
<proteinExistence type="predicted"/>
<dbReference type="EMBL" id="RAWI01000319">
    <property type="protein sequence ID" value="RKH96773.1"/>
    <property type="molecule type" value="Genomic_DNA"/>
</dbReference>
<accession>A0ABX9QAG3</accession>
<sequence length="327" mass="35426">MKIHVWNAFASNNSGSYTVVGAFDDTEVAARVAAELSQAATAHAAWAEEGQQKGFGHAPRPSPLEALALRHGLGRPFDTDSGMGPYDSFTDLPQVWAMGHQVFVYHPFTLDLPHLFGEAMYAHGGRVETTLEHVHHPVVSLFRLSVPLAGRPGQDIPARAAALVEALHAEDGPLTQHVYAEPWVAWQVHAGHPYAGTDLTLGVAFDELVEGFRGVEALAREHGFTLNVSLSEAWSDGADPLGFLRPCVPPLKQPLYDVVLTEAGATPTKELTRTLAGLRRTSEYAVRTLHERLPATVVRRRPPGVAEAMAALLRREGAIVELRPSTT</sequence>